<feature type="compositionally biased region" description="Low complexity" evidence="1">
    <location>
        <begin position="140"/>
        <end position="150"/>
    </location>
</feature>
<feature type="region of interest" description="Disordered" evidence="1">
    <location>
        <begin position="130"/>
        <end position="150"/>
    </location>
</feature>
<dbReference type="AlphaFoldDB" id="A0AA35LGB0"/>
<reference evidence="2" key="1">
    <citation type="submission" date="2022-12" db="EMBL/GenBank/DDBJ databases">
        <authorList>
            <person name="Alioto T."/>
            <person name="Alioto T."/>
            <person name="Gomez Garrido J."/>
        </authorList>
    </citation>
    <scope>NUCLEOTIDE SEQUENCE</scope>
</reference>
<evidence type="ECO:0000256" key="1">
    <source>
        <dbReference type="SAM" id="MobiDB-lite"/>
    </source>
</evidence>
<name>A0AA35LGB0_9SAUR</name>
<keyword evidence="3" id="KW-1185">Reference proteome</keyword>
<evidence type="ECO:0000313" key="3">
    <source>
        <dbReference type="Proteomes" id="UP001178461"/>
    </source>
</evidence>
<proteinExistence type="predicted"/>
<organism evidence="2 3">
    <name type="scientific">Podarcis lilfordi</name>
    <name type="common">Lilford's wall lizard</name>
    <dbReference type="NCBI Taxonomy" id="74358"/>
    <lineage>
        <taxon>Eukaryota</taxon>
        <taxon>Metazoa</taxon>
        <taxon>Chordata</taxon>
        <taxon>Craniata</taxon>
        <taxon>Vertebrata</taxon>
        <taxon>Euteleostomi</taxon>
        <taxon>Lepidosauria</taxon>
        <taxon>Squamata</taxon>
        <taxon>Bifurcata</taxon>
        <taxon>Unidentata</taxon>
        <taxon>Episquamata</taxon>
        <taxon>Laterata</taxon>
        <taxon>Lacertibaenia</taxon>
        <taxon>Lacertidae</taxon>
        <taxon>Podarcis</taxon>
    </lineage>
</organism>
<gene>
    <name evidence="2" type="ORF">PODLI_1B024360</name>
</gene>
<evidence type="ECO:0000313" key="2">
    <source>
        <dbReference type="EMBL" id="CAI5795801.1"/>
    </source>
</evidence>
<accession>A0AA35LGB0</accession>
<protein>
    <submittedName>
        <fullName evidence="2">Uncharacterized protein</fullName>
    </submittedName>
</protein>
<sequence>MNINKTRWQDLGLTPRQLSKKIGVTYSMAEFITQSYRIPVQIKVPQDARICSPPCKRKCPRKNQCTYKITCKSRCEETPGFAAPSTSCSRKRERSEEQRRECEDPSSPFAWTKTKKVYESEESLCSLSRSNKSSKDRCKSPTSSCCSSSCGQICASPTAFQKAKCSRGKRRQKHRRKSNAGVTCKATVKCSSTEQPSLKKRRIVPIDIHLNVPLNIFLDNEDGIELENEVQQPCNKWKNRSPCVQVPSVQEDDNCGLKSGACQRPEHRAELWKEESDDQEEIEMDECVPCEDSSSEGKESCRKPKVGDSCQVSWWERIQECMLFLESLLSSIVNKCPK</sequence>
<dbReference type="Proteomes" id="UP001178461">
    <property type="component" value="Chromosome 15"/>
</dbReference>
<dbReference type="EMBL" id="OX395141">
    <property type="protein sequence ID" value="CAI5795801.1"/>
    <property type="molecule type" value="Genomic_DNA"/>
</dbReference>